<feature type="transmembrane region" description="Helical" evidence="1">
    <location>
        <begin position="81"/>
        <end position="103"/>
    </location>
</feature>
<feature type="transmembrane region" description="Helical" evidence="1">
    <location>
        <begin position="251"/>
        <end position="269"/>
    </location>
</feature>
<evidence type="ECO:0000313" key="3">
    <source>
        <dbReference type="Proteomes" id="UP001597221"/>
    </source>
</evidence>
<protein>
    <submittedName>
        <fullName evidence="2">Uncharacterized protein</fullName>
    </submittedName>
</protein>
<dbReference type="EMBL" id="JBHUDE010000028">
    <property type="protein sequence ID" value="MFD1607223.1"/>
    <property type="molecule type" value="Genomic_DNA"/>
</dbReference>
<dbReference type="Proteomes" id="UP001597221">
    <property type="component" value="Unassembled WGS sequence"/>
</dbReference>
<keyword evidence="3" id="KW-1185">Reference proteome</keyword>
<dbReference type="Pfam" id="PF22564">
    <property type="entry name" value="HAAS"/>
    <property type="match status" value="1"/>
</dbReference>
<name>A0ABW4HNP2_9BACI</name>
<feature type="transmembrane region" description="Helical" evidence="1">
    <location>
        <begin position="309"/>
        <end position="327"/>
    </location>
</feature>
<proteinExistence type="predicted"/>
<keyword evidence="1" id="KW-0472">Membrane</keyword>
<reference evidence="3" key="1">
    <citation type="journal article" date="2019" name="Int. J. Syst. Evol. Microbiol.">
        <title>The Global Catalogue of Microorganisms (GCM) 10K type strain sequencing project: providing services to taxonomists for standard genome sequencing and annotation.</title>
        <authorList>
            <consortium name="The Broad Institute Genomics Platform"/>
            <consortium name="The Broad Institute Genome Sequencing Center for Infectious Disease"/>
            <person name="Wu L."/>
            <person name="Ma J."/>
        </authorList>
    </citation>
    <scope>NUCLEOTIDE SEQUENCE [LARGE SCALE GENOMIC DNA]</scope>
    <source>
        <strain evidence="3">CGMCC 1.12376</strain>
    </source>
</reference>
<comment type="caution">
    <text evidence="2">The sequence shown here is derived from an EMBL/GenBank/DDBJ whole genome shotgun (WGS) entry which is preliminary data.</text>
</comment>
<keyword evidence="1" id="KW-0812">Transmembrane</keyword>
<feature type="transmembrane region" description="Helical" evidence="1">
    <location>
        <begin position="221"/>
        <end position="239"/>
    </location>
</feature>
<keyword evidence="1" id="KW-1133">Transmembrane helix</keyword>
<evidence type="ECO:0000256" key="1">
    <source>
        <dbReference type="SAM" id="Phobius"/>
    </source>
</evidence>
<dbReference type="RefSeq" id="WP_379596559.1">
    <property type="nucleotide sequence ID" value="NZ_JBHUDE010000028.1"/>
</dbReference>
<accession>A0ABW4HNP2</accession>
<sequence length="334" mass="38318">MELIDRYIYAVTQKIPTSQRKDIEKELRGLIEDMLEERTQGKQATEKEIEEILLELGNPRELALQYRGTKRFLIGPELFDSYLLVLRIVLISVGAIIASVFVIKTMLNPISILDYFIECIVSAVTGLPSAFGWTTLGFAIAERASELKAKDLQIEKKWTPKDLPTIPQTGTIKRSEPIVGIIFYTVLLLFFLSSMNYFGIWTFRDGFSGTIPFINENADNLFILFIIITLGFGILKESLKLIYGRWNLKIVLFTLILNTLSLLLVIYVINQPDFWNPNFMEQLVEHNLVQADSEAFTVIQNIWEQLTKWVPILFAVGLVWDVIDGLYRVRKANK</sequence>
<feature type="transmembrane region" description="Helical" evidence="1">
    <location>
        <begin position="115"/>
        <end position="141"/>
    </location>
</feature>
<gene>
    <name evidence="2" type="ORF">ACFSBH_06110</name>
</gene>
<evidence type="ECO:0000313" key="2">
    <source>
        <dbReference type="EMBL" id="MFD1607223.1"/>
    </source>
</evidence>
<organism evidence="2 3">
    <name type="scientific">Oceanobacillus luteolus</name>
    <dbReference type="NCBI Taxonomy" id="1274358"/>
    <lineage>
        <taxon>Bacteria</taxon>
        <taxon>Bacillati</taxon>
        <taxon>Bacillota</taxon>
        <taxon>Bacilli</taxon>
        <taxon>Bacillales</taxon>
        <taxon>Bacillaceae</taxon>
        <taxon>Oceanobacillus</taxon>
    </lineage>
</organism>
<feature type="transmembrane region" description="Helical" evidence="1">
    <location>
        <begin position="181"/>
        <end position="201"/>
    </location>
</feature>